<feature type="region of interest" description="Disordered" evidence="1">
    <location>
        <begin position="1"/>
        <end position="21"/>
    </location>
</feature>
<evidence type="ECO:0000313" key="3">
    <source>
        <dbReference type="EMBL" id="AFA72114.1"/>
    </source>
</evidence>
<dbReference type="Proteomes" id="UP000009154">
    <property type="component" value="Chromosome"/>
</dbReference>
<dbReference type="HOGENOM" id="CLU_1052761_0_0_11"/>
<protein>
    <submittedName>
        <fullName evidence="3">Putative membrane protein</fullName>
    </submittedName>
</protein>
<proteinExistence type="predicted"/>
<dbReference type="STRING" id="1112204.GPOL_c10520"/>
<name>H6N0L0_GORPV</name>
<gene>
    <name evidence="3" type="ordered locus">GPOL_c10520</name>
</gene>
<keyword evidence="4" id="KW-1185">Reference proteome</keyword>
<reference evidence="3 4" key="1">
    <citation type="journal article" date="2012" name="Appl. Environ. Microbiol.">
        <title>Involvement of two latex-clearing proteins during rubber degradation and insights into the subsequent degradation pathway revealed by the genome sequence of Gordonia polyisoprenivorans strain VH2.</title>
        <authorList>
            <person name="Hiessl S."/>
            <person name="Schuldes J."/>
            <person name="Thurmer A."/>
            <person name="Halbsguth T."/>
            <person name="Broker D."/>
            <person name="Angelov A."/>
            <person name="Liebl W."/>
            <person name="Daniel R."/>
            <person name="Steinbuchel A."/>
        </authorList>
    </citation>
    <scope>NUCLEOTIDE SEQUENCE [LARGE SCALE GENOMIC DNA]</scope>
    <source>
        <strain evidence="4">DSM 44266 / VH2</strain>
    </source>
</reference>
<dbReference type="eggNOG" id="COG1716">
    <property type="taxonomic scope" value="Bacteria"/>
</dbReference>
<organism evidence="3 4">
    <name type="scientific">Gordonia polyisoprenivorans (strain DSM 44266 / VH2)</name>
    <dbReference type="NCBI Taxonomy" id="1112204"/>
    <lineage>
        <taxon>Bacteria</taxon>
        <taxon>Bacillati</taxon>
        <taxon>Actinomycetota</taxon>
        <taxon>Actinomycetes</taxon>
        <taxon>Mycobacteriales</taxon>
        <taxon>Gordoniaceae</taxon>
        <taxon>Gordonia</taxon>
    </lineage>
</organism>
<evidence type="ECO:0000256" key="1">
    <source>
        <dbReference type="SAM" id="MobiDB-lite"/>
    </source>
</evidence>
<feature type="compositionally biased region" description="Pro residues" evidence="1">
    <location>
        <begin position="194"/>
        <end position="206"/>
    </location>
</feature>
<feature type="transmembrane region" description="Helical" evidence="2">
    <location>
        <begin position="75"/>
        <end position="103"/>
    </location>
</feature>
<feature type="transmembrane region" description="Helical" evidence="2">
    <location>
        <begin position="138"/>
        <end position="158"/>
    </location>
</feature>
<feature type="transmembrane region" description="Helical" evidence="2">
    <location>
        <begin position="35"/>
        <end position="55"/>
    </location>
</feature>
<keyword evidence="2" id="KW-1133">Transmembrane helix</keyword>
<feature type="compositionally biased region" description="Pro residues" evidence="1">
    <location>
        <begin position="213"/>
        <end position="232"/>
    </location>
</feature>
<accession>H6N0L0</accession>
<dbReference type="RefSeq" id="WP_014359019.1">
    <property type="nucleotide sequence ID" value="NC_016906.1"/>
</dbReference>
<feature type="compositionally biased region" description="Basic and acidic residues" evidence="1">
    <location>
        <begin position="247"/>
        <end position="261"/>
    </location>
</feature>
<feature type="region of interest" description="Disordered" evidence="1">
    <location>
        <begin position="194"/>
        <end position="275"/>
    </location>
</feature>
<sequence>MSASIDPGHGTGPQPDSPEGAKPKLVESIVIASELWLVVIVAHVVTVIATFGATRDMYHQVAKQSYTPGSAEYDMITSGGVIVGLVVVTTIIEIGVALALLVLTRKGYNWARFILGAISLYLVISTFFTLFGDVAPRWAMIPNVIGGVAALGAVVLLLRRESDTYCKKMAQYRRAPRMVGAPYPPVPGFGPPAYPPTPGYPPPPGYPQQGYPPGYPPTQGYPPPGYPTPGQYPPSTGYPPNTSAPDSADRDAEAPDNHPDDTISLDKGQRHRDET</sequence>
<dbReference type="KEGG" id="gpo:GPOL_c10520"/>
<evidence type="ECO:0000313" key="4">
    <source>
        <dbReference type="Proteomes" id="UP000009154"/>
    </source>
</evidence>
<feature type="transmembrane region" description="Helical" evidence="2">
    <location>
        <begin position="110"/>
        <end position="132"/>
    </location>
</feature>
<evidence type="ECO:0000256" key="2">
    <source>
        <dbReference type="SAM" id="Phobius"/>
    </source>
</evidence>
<keyword evidence="2" id="KW-0812">Transmembrane</keyword>
<dbReference type="AlphaFoldDB" id="H6N0L0"/>
<dbReference type="GeneID" id="90158132"/>
<keyword evidence="2" id="KW-0472">Membrane</keyword>
<dbReference type="EMBL" id="CP003119">
    <property type="protein sequence ID" value="AFA72114.1"/>
    <property type="molecule type" value="Genomic_DNA"/>
</dbReference>